<organism evidence="1">
    <name type="scientific">bioreactor metagenome</name>
    <dbReference type="NCBI Taxonomy" id="1076179"/>
    <lineage>
        <taxon>unclassified sequences</taxon>
        <taxon>metagenomes</taxon>
        <taxon>ecological metagenomes</taxon>
    </lineage>
</organism>
<comment type="caution">
    <text evidence="1">The sequence shown here is derived from an EMBL/GenBank/DDBJ whole genome shotgun (WGS) entry which is preliminary data.</text>
</comment>
<name>A0A645H9B9_9ZZZZ</name>
<gene>
    <name evidence="1" type="ORF">SDC9_182193</name>
</gene>
<dbReference type="EMBL" id="VSSQ01087868">
    <property type="protein sequence ID" value="MPN34699.1"/>
    <property type="molecule type" value="Genomic_DNA"/>
</dbReference>
<dbReference type="AlphaFoldDB" id="A0A645H9B9"/>
<protein>
    <submittedName>
        <fullName evidence="1">Uncharacterized protein</fullName>
    </submittedName>
</protein>
<proteinExistence type="predicted"/>
<accession>A0A645H9B9</accession>
<dbReference type="Gene3D" id="2.60.40.1190">
    <property type="match status" value="1"/>
</dbReference>
<evidence type="ECO:0000313" key="1">
    <source>
        <dbReference type="EMBL" id="MPN34699.1"/>
    </source>
</evidence>
<reference evidence="1" key="1">
    <citation type="submission" date="2019-08" db="EMBL/GenBank/DDBJ databases">
        <authorList>
            <person name="Kucharzyk K."/>
            <person name="Murdoch R.W."/>
            <person name="Higgins S."/>
            <person name="Loffler F."/>
        </authorList>
    </citation>
    <scope>NUCLEOTIDE SEQUENCE</scope>
</reference>
<sequence>MKNGKLAITHEGHTRITECAIPWDELPDVKKALDDGKTIKFSFRINDNGNMGNCMELARERSVSKRNSRAFHASWKEHWANEVEFGFEK</sequence>